<keyword evidence="8" id="KW-1185">Reference proteome</keyword>
<keyword evidence="4 6" id="KW-0472">Membrane</keyword>
<evidence type="ECO:0000256" key="1">
    <source>
        <dbReference type="ARBA" id="ARBA00004141"/>
    </source>
</evidence>
<feature type="compositionally biased region" description="Polar residues" evidence="5">
    <location>
        <begin position="146"/>
        <end position="156"/>
    </location>
</feature>
<dbReference type="GeneID" id="85336129"/>
<dbReference type="RefSeq" id="XP_060316540.1">
    <property type="nucleotide sequence ID" value="XM_060452582.1"/>
</dbReference>
<evidence type="ECO:0000313" key="8">
    <source>
        <dbReference type="Proteomes" id="UP001240678"/>
    </source>
</evidence>
<feature type="transmembrane region" description="Helical" evidence="6">
    <location>
        <begin position="318"/>
        <end position="340"/>
    </location>
</feature>
<dbReference type="Gene3D" id="1.20.58.340">
    <property type="entry name" value="Magnesium transport protein CorA, transmembrane region"/>
    <property type="match status" value="1"/>
</dbReference>
<dbReference type="GO" id="GO:0016020">
    <property type="term" value="C:membrane"/>
    <property type="evidence" value="ECO:0007669"/>
    <property type="project" value="UniProtKB-SubCell"/>
</dbReference>
<feature type="compositionally biased region" description="Basic residues" evidence="5">
    <location>
        <begin position="109"/>
        <end position="123"/>
    </location>
</feature>
<dbReference type="EMBL" id="MOOE01000004">
    <property type="protein sequence ID" value="KAK1532417.1"/>
    <property type="molecule type" value="Genomic_DNA"/>
</dbReference>
<feature type="compositionally biased region" description="Low complexity" evidence="5">
    <location>
        <begin position="128"/>
        <end position="142"/>
    </location>
</feature>
<dbReference type="Proteomes" id="UP001240678">
    <property type="component" value="Unassembled WGS sequence"/>
</dbReference>
<proteinExistence type="predicted"/>
<dbReference type="InterPro" id="IPR045863">
    <property type="entry name" value="CorA_TM1_TM2"/>
</dbReference>
<evidence type="ECO:0000256" key="2">
    <source>
        <dbReference type="ARBA" id="ARBA00022692"/>
    </source>
</evidence>
<keyword evidence="2 6" id="KW-0812">Transmembrane</keyword>
<name>A0AAI9Z2L1_9PEZI</name>
<gene>
    <name evidence="7" type="ORF">CCOS01_04400</name>
</gene>
<evidence type="ECO:0000256" key="5">
    <source>
        <dbReference type="SAM" id="MobiDB-lite"/>
    </source>
</evidence>
<evidence type="ECO:0000256" key="6">
    <source>
        <dbReference type="SAM" id="Phobius"/>
    </source>
</evidence>
<evidence type="ECO:0008006" key="9">
    <source>
        <dbReference type="Google" id="ProtNLM"/>
    </source>
</evidence>
<comment type="subcellular location">
    <subcellularLocation>
        <location evidence="1">Membrane</location>
        <topology evidence="1">Multi-pass membrane protein</topology>
    </subcellularLocation>
</comment>
<dbReference type="SUPFAM" id="SSF144083">
    <property type="entry name" value="Magnesium transport protein CorA, transmembrane region"/>
    <property type="match status" value="1"/>
</dbReference>
<evidence type="ECO:0000256" key="4">
    <source>
        <dbReference type="ARBA" id="ARBA00023136"/>
    </source>
</evidence>
<dbReference type="AlphaFoldDB" id="A0AAI9Z2L1"/>
<evidence type="ECO:0000313" key="7">
    <source>
        <dbReference type="EMBL" id="KAK1532417.1"/>
    </source>
</evidence>
<keyword evidence="3 6" id="KW-1133">Transmembrane helix</keyword>
<comment type="caution">
    <text evidence="7">The sequence shown here is derived from an EMBL/GenBank/DDBJ whole genome shotgun (WGS) entry which is preliminary data.</text>
</comment>
<feature type="region of interest" description="Disordered" evidence="5">
    <location>
        <begin position="99"/>
        <end position="157"/>
    </location>
</feature>
<protein>
    <recommendedName>
        <fullName evidence="9">CorA-like Mg2+ transporter</fullName>
    </recommendedName>
</protein>
<feature type="transmembrane region" description="Helical" evidence="6">
    <location>
        <begin position="281"/>
        <end position="303"/>
    </location>
</feature>
<accession>A0AAI9Z2L1</accession>
<evidence type="ECO:0000256" key="3">
    <source>
        <dbReference type="ARBA" id="ARBA00022989"/>
    </source>
</evidence>
<sequence length="356" mass="40752">MALSVTYLPDTLTTNAVWFGCDLESPDMYDPSMTMADIIQSRLRNSDTLVFHPMMLPTIFADIERERQIELVRDKLAEMGERIEVITNIKYATKVNPFGEHTKTATSPTKKRKKLSRLFRRPRSQQGLNPSLSSSTENSNTERTCRSNPPLTTGNPTAKLWQEISRLKIGLSNWQRQLVKMISFVEHLNRVEYPPQRYNEPKRLQFHNTGERIRDRLQELVDEYDEYIRECSHIMEGFTLATQLEISQISRCDAQTNQEISQVNLEVAQMTRRDGSIMKSIALLGMVFLPASFATAVFSMGFFDVPKEAEDGAVSSLIWKYIVVALMLTLCTVGIFYLCISKGRKEKTTRDRSLSA</sequence>
<reference evidence="7 8" key="1">
    <citation type="submission" date="2016-10" db="EMBL/GenBank/DDBJ databases">
        <title>The genome sequence of Colletotrichum fioriniae PJ7.</title>
        <authorList>
            <person name="Baroncelli R."/>
        </authorList>
    </citation>
    <scope>NUCLEOTIDE SEQUENCE [LARGE SCALE GENOMIC DNA]</scope>
    <source>
        <strain evidence="7 8">IMI 309622</strain>
    </source>
</reference>
<organism evidence="7 8">
    <name type="scientific">Colletotrichum costaricense</name>
    <dbReference type="NCBI Taxonomy" id="1209916"/>
    <lineage>
        <taxon>Eukaryota</taxon>
        <taxon>Fungi</taxon>
        <taxon>Dikarya</taxon>
        <taxon>Ascomycota</taxon>
        <taxon>Pezizomycotina</taxon>
        <taxon>Sordariomycetes</taxon>
        <taxon>Hypocreomycetidae</taxon>
        <taxon>Glomerellales</taxon>
        <taxon>Glomerellaceae</taxon>
        <taxon>Colletotrichum</taxon>
        <taxon>Colletotrichum acutatum species complex</taxon>
    </lineage>
</organism>